<dbReference type="GO" id="GO:0008483">
    <property type="term" value="F:transaminase activity"/>
    <property type="evidence" value="ECO:0007669"/>
    <property type="project" value="TreeGrafter"/>
</dbReference>
<dbReference type="CDD" id="cd00616">
    <property type="entry name" value="AHBA_syn"/>
    <property type="match status" value="1"/>
</dbReference>
<dbReference type="Gene3D" id="3.40.640.10">
    <property type="entry name" value="Type I PLP-dependent aspartate aminotransferase-like (Major domain)"/>
    <property type="match status" value="1"/>
</dbReference>
<dbReference type="InterPro" id="IPR015421">
    <property type="entry name" value="PyrdxlP-dep_Trfase_major"/>
</dbReference>
<dbReference type="PANTHER" id="PTHR30244">
    <property type="entry name" value="TRANSAMINASE"/>
    <property type="match status" value="1"/>
</dbReference>
<dbReference type="Pfam" id="PF01041">
    <property type="entry name" value="DegT_DnrJ_EryC1"/>
    <property type="match status" value="1"/>
</dbReference>
<feature type="non-terminal residue" evidence="1">
    <location>
        <position position="340"/>
    </location>
</feature>
<dbReference type="NCBIfam" id="TIGR03588">
    <property type="entry name" value="PseC"/>
    <property type="match status" value="1"/>
</dbReference>
<gene>
    <name evidence="1" type="ORF">METZ01_LOCUS328277</name>
</gene>
<dbReference type="EMBL" id="UINC01108941">
    <property type="protein sequence ID" value="SVC75423.1"/>
    <property type="molecule type" value="Genomic_DNA"/>
</dbReference>
<dbReference type="InterPro" id="IPR015424">
    <property type="entry name" value="PyrdxlP-dep_Trfase"/>
</dbReference>
<proteinExistence type="predicted"/>
<dbReference type="GO" id="GO:0000271">
    <property type="term" value="P:polysaccharide biosynthetic process"/>
    <property type="evidence" value="ECO:0007669"/>
    <property type="project" value="TreeGrafter"/>
</dbReference>
<name>A0A382PPV3_9ZZZZ</name>
<dbReference type="Gene3D" id="3.90.1150.10">
    <property type="entry name" value="Aspartate Aminotransferase, domain 1"/>
    <property type="match status" value="1"/>
</dbReference>
<dbReference type="SUPFAM" id="SSF53383">
    <property type="entry name" value="PLP-dependent transferases"/>
    <property type="match status" value="1"/>
</dbReference>
<sequence length="340" mass="38112">LMIPYAKHSITDADVENVVAVLRSDYLTQGTKVEEFEKEFRFYTGATYSVAVNSGTAALHLSCLSLDLSEGDLLWTSPISFVASANCGLYCRAELDFVDVDIKTGLMSPDALEEKLKRAEGLSKLPNVVVPVDYAGQSCDMEAISTLARKYGFRIIEDGCHALGGRYKDEPVGSSIFSDTTTFSFHPAKNITTGEGGMITTNDEYVYRKLLFLRTHGITREMVDSSGSMVKPWYYKQIDLGFNYRMPDILAVLGLSQLPRLDNFVAKRYQLVERYEKLLEPLPVSILSTAEHSNSGCHIFVVRLNEEVRKRCSRDDVLQKLRDYGVAATLHYIPIHTQPY</sequence>
<reference evidence="1" key="1">
    <citation type="submission" date="2018-05" db="EMBL/GenBank/DDBJ databases">
        <authorList>
            <person name="Lanie J.A."/>
            <person name="Ng W.-L."/>
            <person name="Kazmierczak K.M."/>
            <person name="Andrzejewski T.M."/>
            <person name="Davidsen T.M."/>
            <person name="Wayne K.J."/>
            <person name="Tettelin H."/>
            <person name="Glass J.I."/>
            <person name="Rusch D."/>
            <person name="Podicherti R."/>
            <person name="Tsui H.-C.T."/>
            <person name="Winkler M.E."/>
        </authorList>
    </citation>
    <scope>NUCLEOTIDE SEQUENCE</scope>
</reference>
<organism evidence="1">
    <name type="scientific">marine metagenome</name>
    <dbReference type="NCBI Taxonomy" id="408172"/>
    <lineage>
        <taxon>unclassified sequences</taxon>
        <taxon>metagenomes</taxon>
        <taxon>ecological metagenomes</taxon>
    </lineage>
</organism>
<dbReference type="PIRSF" id="PIRSF000390">
    <property type="entry name" value="PLP_StrS"/>
    <property type="match status" value="1"/>
</dbReference>
<evidence type="ECO:0000313" key="1">
    <source>
        <dbReference type="EMBL" id="SVC75423.1"/>
    </source>
</evidence>
<dbReference type="InterPro" id="IPR020026">
    <property type="entry name" value="PseC"/>
</dbReference>
<dbReference type="InterPro" id="IPR000653">
    <property type="entry name" value="DegT/StrS_aminotransferase"/>
</dbReference>
<dbReference type="GO" id="GO:0030170">
    <property type="term" value="F:pyridoxal phosphate binding"/>
    <property type="evidence" value="ECO:0007669"/>
    <property type="project" value="TreeGrafter"/>
</dbReference>
<dbReference type="PANTHER" id="PTHR30244:SF34">
    <property type="entry name" value="DTDP-4-AMINO-4,6-DIDEOXYGALACTOSE TRANSAMINASE"/>
    <property type="match status" value="1"/>
</dbReference>
<evidence type="ECO:0008006" key="2">
    <source>
        <dbReference type="Google" id="ProtNLM"/>
    </source>
</evidence>
<dbReference type="AlphaFoldDB" id="A0A382PPV3"/>
<feature type="non-terminal residue" evidence="1">
    <location>
        <position position="1"/>
    </location>
</feature>
<dbReference type="InterPro" id="IPR015422">
    <property type="entry name" value="PyrdxlP-dep_Trfase_small"/>
</dbReference>
<accession>A0A382PPV3</accession>
<protein>
    <recommendedName>
        <fullName evidence="2">UDP-4-amino-4, 6-dideoxy-N-acetyl-beta-L-altrosamine transaminase</fullName>
    </recommendedName>
</protein>